<sequence length="501" mass="55290">MLPFESEALREVVWWRYVGSAEGQAKWHAHIIVFFMEQRPSLRRCEELPWHLRKCRKWTTLRNVLVDLRTFDVMYNGEQIKGGLFSYWRALVRGPLYMSDEIEASIVLQSSNPHEPELLAEFSSRVYNASGPRTGSSDALQKVGASKSSAILTKSATLLPQTGNPLPRTYTSPTFSINSEGLPNKSIEYYIDGETIRESVGETGKPYFVSISGKSLEDNVEMMKLICKAPGVAGIELNLACPNVIGHPIIAYDMTQLRTVLKTVKSLKLSLPIGIKLPPYFDFIHYQQAAEIINEYNSTIDYIVTMNTVGNTLMLSPYSNEPVISPKGGYGGLSGPAVKPIALAQVRKFYSLLDSSIDIVGVGGVQSGQDVYDMVLCGAKMVQVGTCHWIEGANCFDRIVEEFEGILERKGVKDLEEIRGKLKDWSKAGAAIDRKGRKLEPKTAVGGAGGGKFQSTLDDRAFLLLACGVVVFTQVLCALLAQALGHLDVPWLAQLMDNLKK</sequence>
<evidence type="ECO:0000256" key="10">
    <source>
        <dbReference type="ARBA" id="ARBA00023002"/>
    </source>
</evidence>
<dbReference type="OrthoDB" id="14784at2759"/>
<evidence type="ECO:0000256" key="3">
    <source>
        <dbReference type="ARBA" id="ARBA00004725"/>
    </source>
</evidence>
<dbReference type="Proteomes" id="UP001165122">
    <property type="component" value="Unassembled WGS sequence"/>
</dbReference>
<dbReference type="Gene3D" id="2.30.26.10">
    <property type="entry name" value="Dihydroorotate Dehydrogenase A, chain A, domain 2"/>
    <property type="match status" value="1"/>
</dbReference>
<evidence type="ECO:0000256" key="9">
    <source>
        <dbReference type="ARBA" id="ARBA00022975"/>
    </source>
</evidence>
<dbReference type="GO" id="GO:0004152">
    <property type="term" value="F:dihydroorotate dehydrogenase activity"/>
    <property type="evidence" value="ECO:0007669"/>
    <property type="project" value="InterPro"/>
</dbReference>
<accession>A0A9W7A1Z2</accession>
<keyword evidence="6" id="KW-0963">Cytoplasm</keyword>
<keyword evidence="13" id="KW-1185">Reference proteome</keyword>
<dbReference type="PANTHER" id="PTHR48109:SF1">
    <property type="entry name" value="DIHYDROOROTATE DEHYDROGENASE (FUMARATE)"/>
    <property type="match status" value="1"/>
</dbReference>
<keyword evidence="9" id="KW-0665">Pyrimidine biosynthesis</keyword>
<evidence type="ECO:0000256" key="7">
    <source>
        <dbReference type="ARBA" id="ARBA00022630"/>
    </source>
</evidence>
<keyword evidence="8" id="KW-0288">FMN</keyword>
<dbReference type="GO" id="GO:0006207">
    <property type="term" value="P:'de novo' pyrimidine nucleobase biosynthetic process"/>
    <property type="evidence" value="ECO:0007669"/>
    <property type="project" value="InterPro"/>
</dbReference>
<gene>
    <name evidence="12" type="ORF">TrLO_g8295</name>
</gene>
<dbReference type="PROSITE" id="PS00912">
    <property type="entry name" value="DHODEHASE_2"/>
    <property type="match status" value="1"/>
</dbReference>
<dbReference type="GO" id="GO:0006221">
    <property type="term" value="P:pyrimidine nucleotide biosynthetic process"/>
    <property type="evidence" value="ECO:0007669"/>
    <property type="project" value="UniProtKB-KW"/>
</dbReference>
<dbReference type="PANTHER" id="PTHR48109">
    <property type="entry name" value="DIHYDROOROTATE DEHYDROGENASE (QUINONE), MITOCHONDRIAL-RELATED"/>
    <property type="match status" value="1"/>
</dbReference>
<comment type="similarity">
    <text evidence="4">Belongs to the dihydroorotate dehydrogenase family. Type 1 subfamily.</text>
</comment>
<dbReference type="PROSITE" id="PS00911">
    <property type="entry name" value="DHODEHASE_1"/>
    <property type="match status" value="1"/>
</dbReference>
<evidence type="ECO:0000256" key="5">
    <source>
        <dbReference type="ARBA" id="ARBA00021374"/>
    </source>
</evidence>
<protein>
    <recommendedName>
        <fullName evidence="5">Dihydroorotate dehydrogenase (fumarate)</fullName>
    </recommendedName>
</protein>
<evidence type="ECO:0000256" key="4">
    <source>
        <dbReference type="ARBA" id="ARBA00008008"/>
    </source>
</evidence>
<comment type="caution">
    <text evidence="12">The sequence shown here is derived from an EMBL/GenBank/DDBJ whole genome shotgun (WGS) entry which is preliminary data.</text>
</comment>
<name>A0A9W7A1Z2_9STRA</name>
<dbReference type="InterPro" id="IPR005720">
    <property type="entry name" value="Dihydroorotate_DH_cat"/>
</dbReference>
<dbReference type="InterPro" id="IPR023359">
    <property type="entry name" value="Dihydro_DH_chainA_dom2"/>
</dbReference>
<dbReference type="InterPro" id="IPR033886">
    <property type="entry name" value="DHOD_1A"/>
</dbReference>
<evidence type="ECO:0000259" key="11">
    <source>
        <dbReference type="Pfam" id="PF01180"/>
    </source>
</evidence>
<evidence type="ECO:0000256" key="6">
    <source>
        <dbReference type="ARBA" id="ARBA00022490"/>
    </source>
</evidence>
<dbReference type="AlphaFoldDB" id="A0A9W7A1Z2"/>
<comment type="pathway">
    <text evidence="3">Pyrimidine metabolism; UMP biosynthesis via de novo pathway.</text>
</comment>
<proteinExistence type="inferred from homology"/>
<evidence type="ECO:0000256" key="2">
    <source>
        <dbReference type="ARBA" id="ARBA00004496"/>
    </source>
</evidence>
<feature type="domain" description="Dihydroorotate dehydrogenase catalytic" evidence="11">
    <location>
        <begin position="121"/>
        <end position="406"/>
    </location>
</feature>
<evidence type="ECO:0000313" key="13">
    <source>
        <dbReference type="Proteomes" id="UP001165122"/>
    </source>
</evidence>
<dbReference type="Pfam" id="PF01180">
    <property type="entry name" value="DHO_dh"/>
    <property type="match status" value="1"/>
</dbReference>
<dbReference type="InterPro" id="IPR013785">
    <property type="entry name" value="Aldolase_TIM"/>
</dbReference>
<dbReference type="InterPro" id="IPR001295">
    <property type="entry name" value="Dihydroorotate_DH_CS"/>
</dbReference>
<evidence type="ECO:0000313" key="12">
    <source>
        <dbReference type="EMBL" id="GMH64424.1"/>
    </source>
</evidence>
<reference evidence="13" key="1">
    <citation type="journal article" date="2023" name="Commun. Biol.">
        <title>Genome analysis of Parmales, the sister group of diatoms, reveals the evolutionary specialization of diatoms from phago-mixotrophs to photoautotrophs.</title>
        <authorList>
            <person name="Ban H."/>
            <person name="Sato S."/>
            <person name="Yoshikawa S."/>
            <person name="Yamada K."/>
            <person name="Nakamura Y."/>
            <person name="Ichinomiya M."/>
            <person name="Sato N."/>
            <person name="Blanc-Mathieu R."/>
            <person name="Endo H."/>
            <person name="Kuwata A."/>
            <person name="Ogata H."/>
        </authorList>
    </citation>
    <scope>NUCLEOTIDE SEQUENCE [LARGE SCALE GENOMIC DNA]</scope>
    <source>
        <strain evidence="13">NIES 3700</strain>
    </source>
</reference>
<comment type="subcellular location">
    <subcellularLocation>
        <location evidence="2">Cytoplasm</location>
    </subcellularLocation>
</comment>
<evidence type="ECO:0000256" key="8">
    <source>
        <dbReference type="ARBA" id="ARBA00022643"/>
    </source>
</evidence>
<dbReference type="GO" id="GO:0005737">
    <property type="term" value="C:cytoplasm"/>
    <property type="evidence" value="ECO:0007669"/>
    <property type="project" value="UniProtKB-SubCell"/>
</dbReference>
<evidence type="ECO:0000256" key="1">
    <source>
        <dbReference type="ARBA" id="ARBA00001917"/>
    </source>
</evidence>
<keyword evidence="7" id="KW-0285">Flavoprotein</keyword>
<dbReference type="InterPro" id="IPR050074">
    <property type="entry name" value="DHO_dehydrogenase"/>
</dbReference>
<dbReference type="EMBL" id="BRXW01000542">
    <property type="protein sequence ID" value="GMH64424.1"/>
    <property type="molecule type" value="Genomic_DNA"/>
</dbReference>
<keyword evidence="10" id="KW-0560">Oxidoreductase</keyword>
<dbReference type="Gene3D" id="3.20.20.70">
    <property type="entry name" value="Aldolase class I"/>
    <property type="match status" value="1"/>
</dbReference>
<comment type="cofactor">
    <cofactor evidence="1">
        <name>FMN</name>
        <dbReference type="ChEBI" id="CHEBI:58210"/>
    </cofactor>
</comment>
<dbReference type="SUPFAM" id="SSF51395">
    <property type="entry name" value="FMN-linked oxidoreductases"/>
    <property type="match status" value="1"/>
</dbReference>
<dbReference type="CDD" id="cd04741">
    <property type="entry name" value="DHOD_1A_like"/>
    <property type="match status" value="1"/>
</dbReference>
<organism evidence="12 13">
    <name type="scientific">Triparma laevis f. longispina</name>
    <dbReference type="NCBI Taxonomy" id="1714387"/>
    <lineage>
        <taxon>Eukaryota</taxon>
        <taxon>Sar</taxon>
        <taxon>Stramenopiles</taxon>
        <taxon>Ochrophyta</taxon>
        <taxon>Bolidophyceae</taxon>
        <taxon>Parmales</taxon>
        <taxon>Triparmaceae</taxon>
        <taxon>Triparma</taxon>
    </lineage>
</organism>
<dbReference type="NCBIfam" id="NF002702">
    <property type="entry name" value="PRK02506.1"/>
    <property type="match status" value="1"/>
</dbReference>